<proteinExistence type="inferred from homology"/>
<reference evidence="8" key="1">
    <citation type="submission" date="2020-08" db="EMBL/GenBank/DDBJ databases">
        <title>Genomic Encyclopedia of Type Strains, Phase IV (KMG-IV): sequencing the most valuable type-strain genomes for metagenomic binning, comparative biology and taxonomic classification.</title>
        <authorList>
            <person name="Goeker M."/>
        </authorList>
    </citation>
    <scope>NUCLEOTIDE SEQUENCE [LARGE SCALE GENOMIC DNA]</scope>
    <source>
        <strain evidence="8">DSM 105720</strain>
    </source>
</reference>
<keyword evidence="2 6" id="KW-0378">Hydrolase</keyword>
<feature type="domain" description="Beta-xylosidase C-terminal Concanavalin A-like" evidence="7">
    <location>
        <begin position="388"/>
        <end position="567"/>
    </location>
</feature>
<dbReference type="EC" id="3.2.1.55" evidence="8"/>
<feature type="active site" description="Proton donor" evidence="4">
    <location>
        <position position="242"/>
    </location>
</feature>
<dbReference type="PANTHER" id="PTHR42812">
    <property type="entry name" value="BETA-XYLOSIDASE"/>
    <property type="match status" value="1"/>
</dbReference>
<comment type="caution">
    <text evidence="8">The sequence shown here is derived from an EMBL/GenBank/DDBJ whole genome shotgun (WGS) entry which is preliminary data.</text>
</comment>
<dbReference type="SUPFAM" id="SSF49899">
    <property type="entry name" value="Concanavalin A-like lectins/glucanases"/>
    <property type="match status" value="1"/>
</dbReference>
<evidence type="ECO:0000256" key="6">
    <source>
        <dbReference type="RuleBase" id="RU361187"/>
    </source>
</evidence>
<dbReference type="AlphaFoldDB" id="A0A840D584"/>
<dbReference type="RefSeq" id="WP_183208091.1">
    <property type="nucleotide sequence ID" value="NZ_JACIER010000004.1"/>
</dbReference>
<dbReference type="Gene3D" id="2.115.10.20">
    <property type="entry name" value="Glycosyl hydrolase domain, family 43"/>
    <property type="match status" value="1"/>
</dbReference>
<dbReference type="GO" id="GO:0046556">
    <property type="term" value="F:alpha-L-arabinofuranosidase activity"/>
    <property type="evidence" value="ECO:0007669"/>
    <property type="project" value="UniProtKB-EC"/>
</dbReference>
<dbReference type="Pfam" id="PF04616">
    <property type="entry name" value="Glyco_hydro_43"/>
    <property type="match status" value="1"/>
</dbReference>
<evidence type="ECO:0000313" key="8">
    <source>
        <dbReference type="EMBL" id="MBB4043523.1"/>
    </source>
</evidence>
<dbReference type="InterPro" id="IPR023296">
    <property type="entry name" value="Glyco_hydro_beta-prop_sf"/>
</dbReference>
<dbReference type="InterPro" id="IPR041542">
    <property type="entry name" value="GH43_C2"/>
</dbReference>
<dbReference type="PANTHER" id="PTHR42812:SF12">
    <property type="entry name" value="BETA-XYLOSIDASE-RELATED"/>
    <property type="match status" value="1"/>
</dbReference>
<evidence type="ECO:0000256" key="3">
    <source>
        <dbReference type="ARBA" id="ARBA00023295"/>
    </source>
</evidence>
<dbReference type="GO" id="GO:0005975">
    <property type="term" value="P:carbohydrate metabolic process"/>
    <property type="evidence" value="ECO:0007669"/>
    <property type="project" value="InterPro"/>
</dbReference>
<dbReference type="SUPFAM" id="SSF75005">
    <property type="entry name" value="Arabinanase/levansucrase/invertase"/>
    <property type="match status" value="1"/>
</dbReference>
<comment type="similarity">
    <text evidence="1 6">Belongs to the glycosyl hydrolase 43 family.</text>
</comment>
<dbReference type="Proteomes" id="UP000560658">
    <property type="component" value="Unassembled WGS sequence"/>
</dbReference>
<evidence type="ECO:0000256" key="2">
    <source>
        <dbReference type="ARBA" id="ARBA00022801"/>
    </source>
</evidence>
<feature type="site" description="Important for catalytic activity, responsible for pKa modulation of the active site Glu and correct orientation of both the proton donor and substrate" evidence="5">
    <location>
        <position position="177"/>
    </location>
</feature>
<name>A0A840D584_9BACE</name>
<gene>
    <name evidence="8" type="ORF">GGR06_001305</name>
</gene>
<evidence type="ECO:0000313" key="9">
    <source>
        <dbReference type="Proteomes" id="UP000560658"/>
    </source>
</evidence>
<dbReference type="InterPro" id="IPR051795">
    <property type="entry name" value="Glycosyl_Hydrlase_43"/>
</dbReference>
<dbReference type="CDD" id="cd18617">
    <property type="entry name" value="GH43_XynB-like"/>
    <property type="match status" value="1"/>
</dbReference>
<keyword evidence="9" id="KW-1185">Reference proteome</keyword>
<dbReference type="Pfam" id="PF17851">
    <property type="entry name" value="GH43_C2"/>
    <property type="match status" value="1"/>
</dbReference>
<protein>
    <submittedName>
        <fullName evidence="8">Alpha-N-arabinofuranosidase</fullName>
        <ecNumber evidence="8">3.2.1.55</ecNumber>
    </submittedName>
</protein>
<dbReference type="Gene3D" id="2.60.120.200">
    <property type="match status" value="1"/>
</dbReference>
<evidence type="ECO:0000259" key="7">
    <source>
        <dbReference type="Pfam" id="PF17851"/>
    </source>
</evidence>
<organism evidence="8 9">
    <name type="scientific">Bacteroides reticulotermitis</name>
    <dbReference type="NCBI Taxonomy" id="1133319"/>
    <lineage>
        <taxon>Bacteria</taxon>
        <taxon>Pseudomonadati</taxon>
        <taxon>Bacteroidota</taxon>
        <taxon>Bacteroidia</taxon>
        <taxon>Bacteroidales</taxon>
        <taxon>Bacteroidaceae</taxon>
        <taxon>Bacteroides</taxon>
    </lineage>
</organism>
<sequence>MAVHFISQSLTTVLLVGLLGLTGCRPAPAIGEASFDFFEYQGEDAIFDPSINPDTEYRNPIMSGFYPDPSVCRKGEDYYMVHSSFAYYPGIPILHSRDLVHWEPIGHVLNRPSQLQLDSIRIDGGIYAPAISYNPANDTFYVVTTCVDGIGNFVVKAKDPRGEWSDPITLPAVGGIDPSLFFDEDGKAYLVHNDAPEGTPLYNGHRAIWIHNYDPATDQTFGEKQLIVDGGVDKSKQPIWVEGPHLYKIKGKYYLIAAEGGTGSQHSEVVFTADQVKGPYLPLASNPILTQRDLPEGRLNPVTSTGHADLIDTPNGQWFAVFLGCRPYEGDLYNTGRETFLLPVSWQHDTPIILEKGKAVPFIVQPENWKMDIAGVNPQEFTGNFTWRDDFDTDKQLAWQWLFIRTPQKDFWEIRKGKLFLTPTDHNIYEIASSAFIGHRQQHINFTVTTAMNFIPDSETAMGGVVCYQNERFNIVFGKTIRNGKPVLTVVRTAAGKQTIEGTYEISKDKAETPLLLQVTGRAGKYSFAVSSGHDDWQEVATDVDATILSTQKAGGFTGTIIGMYTQK</sequence>
<feature type="active site" description="Proton acceptor" evidence="4">
    <location>
        <position position="68"/>
    </location>
</feature>
<keyword evidence="3 6" id="KW-0326">Glycosidase</keyword>
<dbReference type="EMBL" id="JACIER010000004">
    <property type="protein sequence ID" value="MBB4043523.1"/>
    <property type="molecule type" value="Genomic_DNA"/>
</dbReference>
<accession>A0A840D584</accession>
<dbReference type="InterPro" id="IPR006710">
    <property type="entry name" value="Glyco_hydro_43"/>
</dbReference>
<evidence type="ECO:0000256" key="4">
    <source>
        <dbReference type="PIRSR" id="PIRSR606710-1"/>
    </source>
</evidence>
<dbReference type="InterPro" id="IPR013320">
    <property type="entry name" value="ConA-like_dom_sf"/>
</dbReference>
<evidence type="ECO:0000256" key="5">
    <source>
        <dbReference type="PIRSR" id="PIRSR606710-2"/>
    </source>
</evidence>
<evidence type="ECO:0000256" key="1">
    <source>
        <dbReference type="ARBA" id="ARBA00009865"/>
    </source>
</evidence>